<dbReference type="Proteomes" id="UP000270094">
    <property type="component" value="Unassembled WGS sequence"/>
</dbReference>
<evidence type="ECO:0000256" key="1">
    <source>
        <dbReference type="SAM" id="MobiDB-lite"/>
    </source>
</evidence>
<sequence length="92" mass="10816">MQKRAEREAEAEKQKLTKQRGFGDFQKQMTATKNDMSVSSAEADQREYQLKRQYYTSSARWLYHDKDDDVFGDDEKDNLSKMFATTTFVLNS</sequence>
<feature type="compositionally biased region" description="Basic and acidic residues" evidence="1">
    <location>
        <begin position="1"/>
        <end position="15"/>
    </location>
</feature>
<dbReference type="AlphaFoldDB" id="A0A3P7JXP6"/>
<keyword evidence="3" id="KW-1185">Reference proteome</keyword>
<proteinExistence type="predicted"/>
<gene>
    <name evidence="2" type="ORF">SVUK_LOCUS20881</name>
</gene>
<reference evidence="2 3" key="1">
    <citation type="submission" date="2018-11" db="EMBL/GenBank/DDBJ databases">
        <authorList>
            <consortium name="Pathogen Informatics"/>
        </authorList>
    </citation>
    <scope>NUCLEOTIDE SEQUENCE [LARGE SCALE GENOMIC DNA]</scope>
</reference>
<evidence type="ECO:0000313" key="2">
    <source>
        <dbReference type="EMBL" id="VDM85883.1"/>
    </source>
</evidence>
<name>A0A3P7JXP6_STRVU</name>
<feature type="compositionally biased region" description="Polar residues" evidence="1">
    <location>
        <begin position="27"/>
        <end position="42"/>
    </location>
</feature>
<evidence type="ECO:0000313" key="3">
    <source>
        <dbReference type="Proteomes" id="UP000270094"/>
    </source>
</evidence>
<dbReference type="OrthoDB" id="5822489at2759"/>
<protein>
    <submittedName>
        <fullName evidence="2">Uncharacterized protein</fullName>
    </submittedName>
</protein>
<dbReference type="EMBL" id="UYYB01146700">
    <property type="protein sequence ID" value="VDM85883.1"/>
    <property type="molecule type" value="Genomic_DNA"/>
</dbReference>
<feature type="region of interest" description="Disordered" evidence="1">
    <location>
        <begin position="1"/>
        <end position="44"/>
    </location>
</feature>
<organism evidence="2 3">
    <name type="scientific">Strongylus vulgaris</name>
    <name type="common">Blood worm</name>
    <dbReference type="NCBI Taxonomy" id="40348"/>
    <lineage>
        <taxon>Eukaryota</taxon>
        <taxon>Metazoa</taxon>
        <taxon>Ecdysozoa</taxon>
        <taxon>Nematoda</taxon>
        <taxon>Chromadorea</taxon>
        <taxon>Rhabditida</taxon>
        <taxon>Rhabditina</taxon>
        <taxon>Rhabditomorpha</taxon>
        <taxon>Strongyloidea</taxon>
        <taxon>Strongylidae</taxon>
        <taxon>Strongylus</taxon>
    </lineage>
</organism>
<accession>A0A3P7JXP6</accession>